<proteinExistence type="predicted"/>
<keyword evidence="1" id="KW-1133">Transmembrane helix</keyword>
<keyword evidence="1" id="KW-0472">Membrane</keyword>
<keyword evidence="3" id="KW-1185">Reference proteome</keyword>
<organism evidence="2 3">
    <name type="scientific">Bradyrhizobium stylosanthis</name>
    <dbReference type="NCBI Taxonomy" id="1803665"/>
    <lineage>
        <taxon>Bacteria</taxon>
        <taxon>Pseudomonadati</taxon>
        <taxon>Pseudomonadota</taxon>
        <taxon>Alphaproteobacteria</taxon>
        <taxon>Hyphomicrobiales</taxon>
        <taxon>Nitrobacteraceae</taxon>
        <taxon>Bradyrhizobium</taxon>
    </lineage>
</organism>
<feature type="transmembrane region" description="Helical" evidence="1">
    <location>
        <begin position="31"/>
        <end position="52"/>
    </location>
</feature>
<name>A0A560D996_9BRAD</name>
<evidence type="ECO:0000313" key="3">
    <source>
        <dbReference type="Proteomes" id="UP000319949"/>
    </source>
</evidence>
<dbReference type="PANTHER" id="PTHR34219">
    <property type="entry name" value="IRON-REGULATED INNER MEMBRANE PROTEIN-RELATED"/>
    <property type="match status" value="1"/>
</dbReference>
<gene>
    <name evidence="2" type="ORF">FBZ96_10972</name>
</gene>
<dbReference type="Proteomes" id="UP000319949">
    <property type="component" value="Unassembled WGS sequence"/>
</dbReference>
<feature type="transmembrane region" description="Helical" evidence="1">
    <location>
        <begin position="361"/>
        <end position="383"/>
    </location>
</feature>
<dbReference type="EMBL" id="VITK01000009">
    <property type="protein sequence ID" value="TWA93622.1"/>
    <property type="molecule type" value="Genomic_DNA"/>
</dbReference>
<reference evidence="2 3" key="1">
    <citation type="submission" date="2019-06" db="EMBL/GenBank/DDBJ databases">
        <title>Genomic Encyclopedia of Type Strains, Phase IV (KMG-V): Genome sequencing to study the core and pangenomes of soil and plant-associated prokaryotes.</title>
        <authorList>
            <person name="Whitman W."/>
        </authorList>
    </citation>
    <scope>NUCLEOTIDE SEQUENCE [LARGE SCALE GENOMIC DNA]</scope>
    <source>
        <strain evidence="2 3">BR 510</strain>
    </source>
</reference>
<feature type="transmembrane region" description="Helical" evidence="1">
    <location>
        <begin position="169"/>
        <end position="193"/>
    </location>
</feature>
<dbReference type="AlphaFoldDB" id="A0A560D996"/>
<sequence length="406" mass="44791">MVTDMSGQAIFGERVYGRKPALRRWLFVHKWSSLICTLFLLLICITGLPLVLREEINGLLDDALPYAQVPEGTPNVDLDRVVEAARKLYPGETIVSVFVDDDEPKIMVYMASSWEAFSANRKALHSIRFDAHTGDVLKQTKPFGEDGLTFLQLMLTLHRDLFMGLPGELFLGAMALLFCAAILSGIAVYGPFMRKLDFGTVRVARSRRLKWLDLHNLLGVVTLGWALVVGATGVINELSTPLFALWQQTDVRAMLAPMRGRPVPQVSEIASTQAAYDTVKAAFPDMITTSIAFPGSPFGSPFHYVVWTKGKEPLTSRLFSPVLVDARSGALVSAVTMPWYLRALELSRPLHFGDYGGMPLKIIWVLLDLVTIVVLGSGLYLWLVRSRAAKTQPQSAVALQMPGAAE</sequence>
<dbReference type="STRING" id="1803665.GCA_001641335_07620"/>
<dbReference type="Pfam" id="PF03929">
    <property type="entry name" value="PepSY_TM"/>
    <property type="match status" value="1"/>
</dbReference>
<keyword evidence="1" id="KW-0812">Transmembrane</keyword>
<dbReference type="InterPro" id="IPR005625">
    <property type="entry name" value="PepSY-ass_TM"/>
</dbReference>
<feature type="transmembrane region" description="Helical" evidence="1">
    <location>
        <begin position="214"/>
        <end position="235"/>
    </location>
</feature>
<accession>A0A560D996</accession>
<dbReference type="PANTHER" id="PTHR34219:SF3">
    <property type="entry name" value="BLL7967 PROTEIN"/>
    <property type="match status" value="1"/>
</dbReference>
<evidence type="ECO:0000313" key="2">
    <source>
        <dbReference type="EMBL" id="TWA93622.1"/>
    </source>
</evidence>
<evidence type="ECO:0000256" key="1">
    <source>
        <dbReference type="SAM" id="Phobius"/>
    </source>
</evidence>
<protein>
    <submittedName>
        <fullName evidence="2">Putative iron-regulated membrane protein</fullName>
    </submittedName>
</protein>
<comment type="caution">
    <text evidence="2">The sequence shown here is derived from an EMBL/GenBank/DDBJ whole genome shotgun (WGS) entry which is preliminary data.</text>
</comment>